<feature type="domain" description="Glycosyltransferase subfamily 4-like N-terminal" evidence="8">
    <location>
        <begin position="30"/>
        <end position="205"/>
    </location>
</feature>
<reference evidence="9" key="1">
    <citation type="submission" date="2020-05" db="EMBL/GenBank/DDBJ databases">
        <authorList>
            <person name="Chiriac C."/>
            <person name="Salcher M."/>
            <person name="Ghai R."/>
            <person name="Kavagutti S V."/>
        </authorList>
    </citation>
    <scope>NUCLEOTIDE SEQUENCE</scope>
</reference>
<proteinExistence type="inferred from homology"/>
<dbReference type="Pfam" id="PF13579">
    <property type="entry name" value="Glyco_trans_4_4"/>
    <property type="match status" value="1"/>
</dbReference>
<dbReference type="SUPFAM" id="SSF53756">
    <property type="entry name" value="UDP-Glycosyltransferase/glycogen phosphorylase"/>
    <property type="match status" value="1"/>
</dbReference>
<dbReference type="NCBIfam" id="TIGR03449">
    <property type="entry name" value="mycothiol_MshA"/>
    <property type="match status" value="1"/>
</dbReference>
<evidence type="ECO:0000256" key="6">
    <source>
        <dbReference type="ARBA" id="ARBA00048131"/>
    </source>
</evidence>
<dbReference type="EC" id="2.4.1.250" evidence="2"/>
<evidence type="ECO:0000256" key="5">
    <source>
        <dbReference type="ARBA" id="ARBA00029622"/>
    </source>
</evidence>
<evidence type="ECO:0000259" key="8">
    <source>
        <dbReference type="Pfam" id="PF13579"/>
    </source>
</evidence>
<protein>
    <recommendedName>
        <fullName evidence="2">D-inositol-3-phosphate glycosyltransferase</fullName>
        <ecNumber evidence="2">2.4.1.250</ecNumber>
    </recommendedName>
    <alternativeName>
        <fullName evidence="5">N-acetylglucosamine-inositol-phosphate N-acetylglucosaminyltransferase</fullName>
    </alternativeName>
</protein>
<evidence type="ECO:0000256" key="1">
    <source>
        <dbReference type="ARBA" id="ARBA00008449"/>
    </source>
</evidence>
<dbReference type="GO" id="GO:0010125">
    <property type="term" value="P:mycothiol biosynthetic process"/>
    <property type="evidence" value="ECO:0007669"/>
    <property type="project" value="InterPro"/>
</dbReference>
<accession>A0A6J7A7E5</accession>
<feature type="domain" description="Glycosyl transferase family 1" evidence="7">
    <location>
        <begin position="216"/>
        <end position="391"/>
    </location>
</feature>
<keyword evidence="4" id="KW-0460">Magnesium</keyword>
<evidence type="ECO:0000259" key="7">
    <source>
        <dbReference type="Pfam" id="PF00534"/>
    </source>
</evidence>
<evidence type="ECO:0000256" key="3">
    <source>
        <dbReference type="ARBA" id="ARBA00022723"/>
    </source>
</evidence>
<dbReference type="PANTHER" id="PTHR45947:SF3">
    <property type="entry name" value="SULFOQUINOVOSYL TRANSFERASE SQD2"/>
    <property type="match status" value="1"/>
</dbReference>
<comment type="similarity">
    <text evidence="1">Belongs to the glycosyltransferase group 1 family. MshA subfamily.</text>
</comment>
<dbReference type="AlphaFoldDB" id="A0A6J7A7E5"/>
<dbReference type="GO" id="GO:0008375">
    <property type="term" value="F:acetylglucosaminyltransferase activity"/>
    <property type="evidence" value="ECO:0007669"/>
    <property type="project" value="InterPro"/>
</dbReference>
<dbReference type="CDD" id="cd03800">
    <property type="entry name" value="GT4_sucrose_synthase"/>
    <property type="match status" value="1"/>
</dbReference>
<evidence type="ECO:0000313" key="9">
    <source>
        <dbReference type="EMBL" id="CAB4828743.1"/>
    </source>
</evidence>
<name>A0A6J7A7E5_9ZZZZ</name>
<dbReference type="InterPro" id="IPR050194">
    <property type="entry name" value="Glycosyltransferase_grp1"/>
</dbReference>
<keyword evidence="3" id="KW-0479">Metal-binding</keyword>
<dbReference type="InterPro" id="IPR001296">
    <property type="entry name" value="Glyco_trans_1"/>
</dbReference>
<dbReference type="GO" id="GO:0102710">
    <property type="term" value="F:D-inositol-3-phosphate glycosyltransferase activity"/>
    <property type="evidence" value="ECO:0007669"/>
    <property type="project" value="UniProtKB-EC"/>
</dbReference>
<sequence>MTRRMQTPRRIAVLSIHTSPLDQPGTGDAGGMNVYVVETARRLAESGIEVEIFTRATSSDLAPVIDFMPGVKVRHITAGPYEGLLKQDLPAQLCAVSAGVMRVEAAHPEGWFDLIHSHYWLSGQVGWLAADRWNVPLVHSMHTMAKVKNAELAQGDTPEPPMRVIGEEQVIAAADRLVANTIDEADQLITLYGADPSRVDVVHPGVDLDVFTPGDKRQARAGFGLRQDQVVLLFVGRIQPLKAPDILIKAAAHLVHADPSLHDRLVITVCGGPSGSGLEHPTALADLANELGVTDLIRFEQPGDRQTLANWYRAADIAVVPSYSESFGLVAVEAQACATPVVASSVGGLRTAVADGVSGVLISSHDPVEYSQAIGALISKPERLHELSVGARMHASTFGWSATTTGLIATYRAALANRQSSAQLTALPG</sequence>
<dbReference type="EMBL" id="CAFABK010000024">
    <property type="protein sequence ID" value="CAB4828743.1"/>
    <property type="molecule type" value="Genomic_DNA"/>
</dbReference>
<dbReference type="InterPro" id="IPR017814">
    <property type="entry name" value="Mycothiol_biosynthesis_MshA"/>
</dbReference>
<dbReference type="Gene3D" id="3.40.50.2000">
    <property type="entry name" value="Glycogen Phosphorylase B"/>
    <property type="match status" value="2"/>
</dbReference>
<dbReference type="Pfam" id="PF00534">
    <property type="entry name" value="Glycos_transf_1"/>
    <property type="match status" value="1"/>
</dbReference>
<dbReference type="HAMAP" id="MF_01695">
    <property type="entry name" value="MshA"/>
    <property type="match status" value="1"/>
</dbReference>
<dbReference type="InterPro" id="IPR028098">
    <property type="entry name" value="Glyco_trans_4-like_N"/>
</dbReference>
<comment type="catalytic activity">
    <reaction evidence="6">
        <text>1D-myo-inositol 3-phosphate + UDP-N-acetyl-alpha-D-glucosamine = 1D-myo-inositol 2-acetamido-2-deoxy-alpha-D-glucopyranoside 3-phosphate + UDP + H(+)</text>
        <dbReference type="Rhea" id="RHEA:26188"/>
        <dbReference type="ChEBI" id="CHEBI:15378"/>
        <dbReference type="ChEBI" id="CHEBI:57705"/>
        <dbReference type="ChEBI" id="CHEBI:58223"/>
        <dbReference type="ChEBI" id="CHEBI:58401"/>
        <dbReference type="ChEBI" id="CHEBI:58892"/>
        <dbReference type="EC" id="2.4.1.250"/>
    </reaction>
</comment>
<dbReference type="GO" id="GO:0046872">
    <property type="term" value="F:metal ion binding"/>
    <property type="evidence" value="ECO:0007669"/>
    <property type="project" value="UniProtKB-KW"/>
</dbReference>
<gene>
    <name evidence="9" type="ORF">UFOPK3204_00710</name>
</gene>
<evidence type="ECO:0000256" key="4">
    <source>
        <dbReference type="ARBA" id="ARBA00022842"/>
    </source>
</evidence>
<evidence type="ECO:0000256" key="2">
    <source>
        <dbReference type="ARBA" id="ARBA00011884"/>
    </source>
</evidence>
<organism evidence="9">
    <name type="scientific">freshwater metagenome</name>
    <dbReference type="NCBI Taxonomy" id="449393"/>
    <lineage>
        <taxon>unclassified sequences</taxon>
        <taxon>metagenomes</taxon>
        <taxon>ecological metagenomes</taxon>
    </lineage>
</organism>
<dbReference type="PANTHER" id="PTHR45947">
    <property type="entry name" value="SULFOQUINOVOSYL TRANSFERASE SQD2"/>
    <property type="match status" value="1"/>
</dbReference>